<gene>
    <name evidence="2" type="ORF">S03H2_27536</name>
</gene>
<protein>
    <recommendedName>
        <fullName evidence="1">STAS domain-containing protein</fullName>
    </recommendedName>
</protein>
<reference evidence="2" key="1">
    <citation type="journal article" date="2014" name="Front. Microbiol.">
        <title>High frequency of phylogenetically diverse reductive dehalogenase-homologous genes in deep subseafloor sedimentary metagenomes.</title>
        <authorList>
            <person name="Kawai M."/>
            <person name="Futagami T."/>
            <person name="Toyoda A."/>
            <person name="Takaki Y."/>
            <person name="Nishi S."/>
            <person name="Hori S."/>
            <person name="Arai W."/>
            <person name="Tsubouchi T."/>
            <person name="Morono Y."/>
            <person name="Uchiyama I."/>
            <person name="Ito T."/>
            <person name="Fujiyama A."/>
            <person name="Inagaki F."/>
            <person name="Takami H."/>
        </authorList>
    </citation>
    <scope>NUCLEOTIDE SEQUENCE</scope>
    <source>
        <strain evidence="2">Expedition CK06-06</strain>
    </source>
</reference>
<evidence type="ECO:0000313" key="2">
    <source>
        <dbReference type="EMBL" id="GAH50014.1"/>
    </source>
</evidence>
<accession>X1H858</accession>
<dbReference type="Gene3D" id="3.30.750.24">
    <property type="entry name" value="STAS domain"/>
    <property type="match status" value="1"/>
</dbReference>
<proteinExistence type="predicted"/>
<dbReference type="AlphaFoldDB" id="X1H858"/>
<feature type="non-terminal residue" evidence="2">
    <location>
        <position position="81"/>
    </location>
</feature>
<dbReference type="SUPFAM" id="SSF52091">
    <property type="entry name" value="SpoIIaa-like"/>
    <property type="match status" value="1"/>
</dbReference>
<dbReference type="Pfam" id="PF01740">
    <property type="entry name" value="STAS"/>
    <property type="match status" value="1"/>
</dbReference>
<dbReference type="EMBL" id="BARU01016572">
    <property type="protein sequence ID" value="GAH50014.1"/>
    <property type="molecule type" value="Genomic_DNA"/>
</dbReference>
<comment type="caution">
    <text evidence="2">The sequence shown here is derived from an EMBL/GenBank/DDBJ whole genome shotgun (WGS) entry which is preliminary data.</text>
</comment>
<dbReference type="PROSITE" id="PS50801">
    <property type="entry name" value="STAS"/>
    <property type="match status" value="1"/>
</dbReference>
<dbReference type="CDD" id="cd07043">
    <property type="entry name" value="STAS_anti-anti-sigma_factors"/>
    <property type="match status" value="1"/>
</dbReference>
<name>X1H858_9ZZZZ</name>
<dbReference type="InterPro" id="IPR036513">
    <property type="entry name" value="STAS_dom_sf"/>
</dbReference>
<evidence type="ECO:0000259" key="1">
    <source>
        <dbReference type="PROSITE" id="PS50801"/>
    </source>
</evidence>
<feature type="domain" description="STAS" evidence="1">
    <location>
        <begin position="35"/>
        <end position="81"/>
    </location>
</feature>
<sequence>MTEIKPRISVEYAENATIITLADEKILEEKDIRALQESIMSVIEQSERMNLILDFCNVRFLSSAVLGLLIRISKKIYERDG</sequence>
<dbReference type="InterPro" id="IPR002645">
    <property type="entry name" value="STAS_dom"/>
</dbReference>
<organism evidence="2">
    <name type="scientific">marine sediment metagenome</name>
    <dbReference type="NCBI Taxonomy" id="412755"/>
    <lineage>
        <taxon>unclassified sequences</taxon>
        <taxon>metagenomes</taxon>
        <taxon>ecological metagenomes</taxon>
    </lineage>
</organism>